<protein>
    <submittedName>
        <fullName evidence="7">Hydrogenase 4 membrane subunit</fullName>
    </submittedName>
</protein>
<name>A0A162SK20_9CLOT</name>
<evidence type="ECO:0000256" key="5">
    <source>
        <dbReference type="ARBA" id="ARBA00023136"/>
    </source>
</evidence>
<dbReference type="PANTHER" id="PTHR38601">
    <property type="entry name" value="HYDROGENASE-4 COMPONENT E"/>
    <property type="match status" value="1"/>
</dbReference>
<comment type="caution">
    <text evidence="7">The sequence shown here is derived from an EMBL/GenBank/DDBJ whole genome shotgun (WGS) entry which is preliminary data.</text>
</comment>
<dbReference type="RefSeq" id="WP_066624006.1">
    <property type="nucleotide sequence ID" value="NZ_FQXL01000005.1"/>
</dbReference>
<dbReference type="STRING" id="1121326.CLMAG_31390"/>
<dbReference type="InterPro" id="IPR038730">
    <property type="entry name" value="HyfE-like"/>
</dbReference>
<feature type="transmembrane region" description="Helical" evidence="6">
    <location>
        <begin position="114"/>
        <end position="132"/>
    </location>
</feature>
<evidence type="ECO:0000256" key="4">
    <source>
        <dbReference type="ARBA" id="ARBA00022989"/>
    </source>
</evidence>
<dbReference type="PANTHER" id="PTHR38601:SF1">
    <property type="entry name" value="HYDROGENASE-4 COMPONENT E"/>
    <property type="match status" value="1"/>
</dbReference>
<dbReference type="PATRIC" id="fig|1121326.3.peg.3167"/>
<feature type="transmembrane region" description="Helical" evidence="6">
    <location>
        <begin position="52"/>
        <end position="72"/>
    </location>
</feature>
<keyword evidence="5 6" id="KW-0472">Membrane</keyword>
<keyword evidence="3 6" id="KW-0812">Transmembrane</keyword>
<proteinExistence type="predicted"/>
<reference evidence="7 8" key="1">
    <citation type="submission" date="2016-04" db="EMBL/GenBank/DDBJ databases">
        <title>Genome sequence of Clostridium magnum DSM 2767.</title>
        <authorList>
            <person name="Poehlein A."/>
            <person name="Uhlig R."/>
            <person name="Fischer R."/>
            <person name="Bahl H."/>
            <person name="Daniel R."/>
        </authorList>
    </citation>
    <scope>NUCLEOTIDE SEQUENCE [LARGE SCALE GENOMIC DNA]</scope>
    <source>
        <strain evidence="7 8">DSM 2767</strain>
    </source>
</reference>
<keyword evidence="4 6" id="KW-1133">Transmembrane helix</keyword>
<evidence type="ECO:0000313" key="8">
    <source>
        <dbReference type="Proteomes" id="UP000076603"/>
    </source>
</evidence>
<dbReference type="AlphaFoldDB" id="A0A162SK20"/>
<evidence type="ECO:0000256" key="2">
    <source>
        <dbReference type="ARBA" id="ARBA00022475"/>
    </source>
</evidence>
<dbReference type="EMBL" id="LWAE01000003">
    <property type="protein sequence ID" value="KZL91380.1"/>
    <property type="molecule type" value="Genomic_DNA"/>
</dbReference>
<dbReference type="GO" id="GO:0005886">
    <property type="term" value="C:plasma membrane"/>
    <property type="evidence" value="ECO:0007669"/>
    <property type="project" value="UniProtKB-SubCell"/>
</dbReference>
<accession>A0A162SK20</accession>
<feature type="transmembrane region" description="Helical" evidence="6">
    <location>
        <begin position="162"/>
        <end position="186"/>
    </location>
</feature>
<comment type="subcellular location">
    <subcellularLocation>
        <location evidence="1">Cell membrane</location>
        <topology evidence="1">Multi-pass membrane protein</topology>
    </subcellularLocation>
</comment>
<feature type="transmembrane region" description="Helical" evidence="6">
    <location>
        <begin position="84"/>
        <end position="108"/>
    </location>
</feature>
<keyword evidence="2" id="KW-1003">Cell membrane</keyword>
<gene>
    <name evidence="7" type="ORF">CLMAG_31390</name>
</gene>
<evidence type="ECO:0000256" key="1">
    <source>
        <dbReference type="ARBA" id="ARBA00004651"/>
    </source>
</evidence>
<evidence type="ECO:0000313" key="7">
    <source>
        <dbReference type="EMBL" id="KZL91380.1"/>
    </source>
</evidence>
<organism evidence="7 8">
    <name type="scientific">Clostridium magnum DSM 2767</name>
    <dbReference type="NCBI Taxonomy" id="1121326"/>
    <lineage>
        <taxon>Bacteria</taxon>
        <taxon>Bacillati</taxon>
        <taxon>Bacillota</taxon>
        <taxon>Clostridia</taxon>
        <taxon>Eubacteriales</taxon>
        <taxon>Clostridiaceae</taxon>
        <taxon>Clostridium</taxon>
    </lineage>
</organism>
<evidence type="ECO:0000256" key="3">
    <source>
        <dbReference type="ARBA" id="ARBA00022692"/>
    </source>
</evidence>
<dbReference type="OrthoDB" id="5298295at2"/>
<evidence type="ECO:0000256" key="6">
    <source>
        <dbReference type="SAM" id="Phobius"/>
    </source>
</evidence>
<keyword evidence="8" id="KW-1185">Reference proteome</keyword>
<feature type="transmembrane region" description="Helical" evidence="6">
    <location>
        <begin position="29"/>
        <end position="46"/>
    </location>
</feature>
<dbReference type="Proteomes" id="UP000076603">
    <property type="component" value="Unassembled WGS sequence"/>
</dbReference>
<sequence>MLEILAAVILISAIIMAGLRRISLLVKGFSVQSLAIALICFTLGYLTRESHYYLIGVLTLIAKVIMIPYIVNKSAKDLTINRELNPIINGCWSSILIGISIAITYVVLENFHSDFVNAGFVLMVVGVLILVARKKAITQMMGFLTLENGLVLLEISMIRMTLIIEILIILEVLILSVIMAIMIFYINKTFNTVNTDYLSNLKE</sequence>
<feature type="transmembrane region" description="Helical" evidence="6">
    <location>
        <begin position="6"/>
        <end position="22"/>
    </location>
</feature>